<accession>A0A1Y1VJM6</accession>
<organism evidence="1 2">
    <name type="scientific">Piromyces finnis</name>
    <dbReference type="NCBI Taxonomy" id="1754191"/>
    <lineage>
        <taxon>Eukaryota</taxon>
        <taxon>Fungi</taxon>
        <taxon>Fungi incertae sedis</taxon>
        <taxon>Chytridiomycota</taxon>
        <taxon>Chytridiomycota incertae sedis</taxon>
        <taxon>Neocallimastigomycetes</taxon>
        <taxon>Neocallimastigales</taxon>
        <taxon>Neocallimastigaceae</taxon>
        <taxon>Piromyces</taxon>
    </lineage>
</organism>
<evidence type="ECO:0000313" key="1">
    <source>
        <dbReference type="EMBL" id="ORX57705.1"/>
    </source>
</evidence>
<evidence type="ECO:0000313" key="2">
    <source>
        <dbReference type="Proteomes" id="UP000193719"/>
    </source>
</evidence>
<gene>
    <name evidence="1" type="ORF">BCR36DRAFT_277598</name>
</gene>
<dbReference type="OrthoDB" id="4080456at2759"/>
<comment type="caution">
    <text evidence="1">The sequence shown here is derived from an EMBL/GenBank/DDBJ whole genome shotgun (WGS) entry which is preliminary data.</text>
</comment>
<dbReference type="Gene3D" id="3.90.980.20">
    <property type="match status" value="1"/>
</dbReference>
<proteinExistence type="predicted"/>
<dbReference type="Proteomes" id="UP000193719">
    <property type="component" value="Unassembled WGS sequence"/>
</dbReference>
<protein>
    <submittedName>
        <fullName evidence="1">Uncharacterized protein</fullName>
    </submittedName>
</protein>
<reference evidence="1 2" key="2">
    <citation type="submission" date="2016-08" db="EMBL/GenBank/DDBJ databases">
        <title>Pervasive Adenine N6-methylation of Active Genes in Fungi.</title>
        <authorList>
            <consortium name="DOE Joint Genome Institute"/>
            <person name="Mondo S.J."/>
            <person name="Dannebaum R.O."/>
            <person name="Kuo R.C."/>
            <person name="Labutti K."/>
            <person name="Haridas S."/>
            <person name="Kuo A."/>
            <person name="Salamov A."/>
            <person name="Ahrendt S.R."/>
            <person name="Lipzen A."/>
            <person name="Sullivan W."/>
            <person name="Andreopoulos W.B."/>
            <person name="Clum A."/>
            <person name="Lindquist E."/>
            <person name="Daum C."/>
            <person name="Ramamoorthy G.K."/>
            <person name="Gryganskyi A."/>
            <person name="Culley D."/>
            <person name="Magnuson J.K."/>
            <person name="James T.Y."/>
            <person name="O'Malley M.A."/>
            <person name="Stajich J.E."/>
            <person name="Spatafora J.W."/>
            <person name="Visel A."/>
            <person name="Grigoriev I.V."/>
        </authorList>
    </citation>
    <scope>NUCLEOTIDE SEQUENCE [LARGE SCALE GENOMIC DNA]</scope>
    <source>
        <strain evidence="2">finn</strain>
    </source>
</reference>
<dbReference type="EMBL" id="MCFH01000005">
    <property type="protein sequence ID" value="ORX57705.1"/>
    <property type="molecule type" value="Genomic_DNA"/>
</dbReference>
<sequence length="138" mass="16672">IFLECIKSLKRPQLIGDIFYDFKCSVCCKGKEIYTRTELTWINCLQIVIYNIIISKRKEENNDSIEYCKFKEDICKFIDDNWEYFYPNKPHSYSWIDIISNILNLNSSIFKSGYVKFRQEGWWSLKYFRIPRFGLGNK</sequence>
<dbReference type="STRING" id="1754191.A0A1Y1VJM6"/>
<keyword evidence="2" id="KW-1185">Reference proteome</keyword>
<feature type="non-terminal residue" evidence="1">
    <location>
        <position position="1"/>
    </location>
</feature>
<name>A0A1Y1VJM6_9FUNG</name>
<dbReference type="AlphaFoldDB" id="A0A1Y1VJM6"/>
<reference evidence="1 2" key="1">
    <citation type="submission" date="2016-08" db="EMBL/GenBank/DDBJ databases">
        <title>Genomes of anaerobic fungi encode conserved fungal cellulosomes for biomass hydrolysis.</title>
        <authorList>
            <consortium name="DOE Joint Genome Institute"/>
            <person name="Haitjema C.H."/>
            <person name="Gilmore S.P."/>
            <person name="Henske J.K."/>
            <person name="Solomon K.V."/>
            <person name="De Groot R."/>
            <person name="Kuo A."/>
            <person name="Mondo S.J."/>
            <person name="Salamov A.A."/>
            <person name="Labutti K."/>
            <person name="Zhao Z."/>
            <person name="Chiniquy J."/>
            <person name="Barry K."/>
            <person name="Brewer H.M."/>
            <person name="Purvine S.O."/>
            <person name="Wright A.T."/>
            <person name="Boxma B."/>
            <person name="Van Alen T."/>
            <person name="Hackstein J.H."/>
            <person name="Baker S.E."/>
            <person name="Grigoriev I.V."/>
            <person name="O'Malley M.A."/>
        </authorList>
    </citation>
    <scope>NUCLEOTIDE SEQUENCE [LARGE SCALE GENOMIC DNA]</scope>
    <source>
        <strain evidence="2">finn</strain>
    </source>
</reference>